<keyword evidence="1" id="KW-0479">Metal-binding</keyword>
<keyword evidence="2 4" id="KW-0863">Zinc-finger</keyword>
<feature type="compositionally biased region" description="Polar residues" evidence="5">
    <location>
        <begin position="53"/>
        <end position="69"/>
    </location>
</feature>
<dbReference type="Pfam" id="PF01753">
    <property type="entry name" value="zf-MYND"/>
    <property type="match status" value="1"/>
</dbReference>
<reference evidence="8 9" key="1">
    <citation type="journal article" date="2021" name="Elife">
        <title>Chloroplast acquisition without the gene transfer in kleptoplastic sea slugs, Plakobranchus ocellatus.</title>
        <authorList>
            <person name="Maeda T."/>
            <person name="Takahashi S."/>
            <person name="Yoshida T."/>
            <person name="Shimamura S."/>
            <person name="Takaki Y."/>
            <person name="Nagai Y."/>
            <person name="Toyoda A."/>
            <person name="Suzuki Y."/>
            <person name="Arimoto A."/>
            <person name="Ishii H."/>
            <person name="Satoh N."/>
            <person name="Nishiyama T."/>
            <person name="Hasebe M."/>
            <person name="Maruyama T."/>
            <person name="Minagawa J."/>
            <person name="Obokata J."/>
            <person name="Shigenobu S."/>
        </authorList>
    </citation>
    <scope>NUCLEOTIDE SEQUENCE [LARGE SCALE GENOMIC DNA]</scope>
</reference>
<dbReference type="FunFam" id="2.30.30.140:FF:000018">
    <property type="entry name" value="Serine/threonine-protein kinase 31"/>
    <property type="match status" value="4"/>
</dbReference>
<dbReference type="InterPro" id="IPR035437">
    <property type="entry name" value="SNase_OB-fold_sf"/>
</dbReference>
<feature type="domain" description="Tudor" evidence="6">
    <location>
        <begin position="888"/>
        <end position="948"/>
    </location>
</feature>
<protein>
    <submittedName>
        <fullName evidence="8">Tudor domain-containing protein 1</fullName>
    </submittedName>
</protein>
<dbReference type="Pfam" id="PF00567">
    <property type="entry name" value="TUDOR"/>
    <property type="match status" value="6"/>
</dbReference>
<comment type="caution">
    <text evidence="8">The sequence shown here is derived from an EMBL/GenBank/DDBJ whole genome shotgun (WGS) entry which is preliminary data.</text>
</comment>
<dbReference type="SMART" id="SM00333">
    <property type="entry name" value="TUDOR"/>
    <property type="match status" value="6"/>
</dbReference>
<evidence type="ECO:0000313" key="9">
    <source>
        <dbReference type="Proteomes" id="UP000762676"/>
    </source>
</evidence>
<dbReference type="PROSITE" id="PS50865">
    <property type="entry name" value="ZF_MYND_2"/>
    <property type="match status" value="1"/>
</dbReference>
<feature type="domain" description="MYND-type" evidence="7">
    <location>
        <begin position="4"/>
        <end position="40"/>
    </location>
</feature>
<feature type="domain" description="Tudor" evidence="6">
    <location>
        <begin position="1102"/>
        <end position="1161"/>
    </location>
</feature>
<evidence type="ECO:0000256" key="4">
    <source>
        <dbReference type="PROSITE-ProRule" id="PRU00134"/>
    </source>
</evidence>
<name>A0AAV4J2I2_9GAST</name>
<accession>A0AAV4J2I2</accession>
<evidence type="ECO:0000313" key="8">
    <source>
        <dbReference type="EMBL" id="GFS16179.1"/>
    </source>
</evidence>
<dbReference type="EMBL" id="BMAT01013603">
    <property type="protein sequence ID" value="GFS16179.1"/>
    <property type="molecule type" value="Genomic_DNA"/>
</dbReference>
<dbReference type="GO" id="GO:0008270">
    <property type="term" value="F:zinc ion binding"/>
    <property type="evidence" value="ECO:0007669"/>
    <property type="project" value="UniProtKB-KW"/>
</dbReference>
<feature type="region of interest" description="Disordered" evidence="5">
    <location>
        <begin position="1164"/>
        <end position="1192"/>
    </location>
</feature>
<feature type="compositionally biased region" description="Polar residues" evidence="5">
    <location>
        <begin position="600"/>
        <end position="625"/>
    </location>
</feature>
<dbReference type="PROSITE" id="PS50304">
    <property type="entry name" value="TUDOR"/>
    <property type="match status" value="6"/>
</dbReference>
<feature type="compositionally biased region" description="Basic and acidic residues" evidence="5">
    <location>
        <begin position="146"/>
        <end position="167"/>
    </location>
</feature>
<proteinExistence type="predicted"/>
<dbReference type="SUPFAM" id="SSF63748">
    <property type="entry name" value="Tudor/PWWP/MBT"/>
    <property type="match status" value="6"/>
</dbReference>
<feature type="region of interest" description="Disordered" evidence="5">
    <location>
        <begin position="53"/>
        <end position="183"/>
    </location>
</feature>
<dbReference type="Gene3D" id="2.30.30.140">
    <property type="match status" value="6"/>
</dbReference>
<feature type="domain" description="Tudor" evidence="6">
    <location>
        <begin position="233"/>
        <end position="301"/>
    </location>
</feature>
<feature type="domain" description="Tudor" evidence="6">
    <location>
        <begin position="1251"/>
        <end position="1310"/>
    </location>
</feature>
<dbReference type="InterPro" id="IPR002999">
    <property type="entry name" value="Tudor"/>
</dbReference>
<evidence type="ECO:0000256" key="2">
    <source>
        <dbReference type="ARBA" id="ARBA00022771"/>
    </source>
</evidence>
<dbReference type="SUPFAM" id="SSF144232">
    <property type="entry name" value="HIT/MYND zinc finger-like"/>
    <property type="match status" value="1"/>
</dbReference>
<dbReference type="PANTHER" id="PTHR22948:SF29">
    <property type="entry name" value="FI02030P-RELATED"/>
    <property type="match status" value="1"/>
</dbReference>
<feature type="compositionally biased region" description="Basic and acidic residues" evidence="5">
    <location>
        <begin position="91"/>
        <end position="108"/>
    </location>
</feature>
<keyword evidence="9" id="KW-1185">Reference proteome</keyword>
<evidence type="ECO:0000256" key="1">
    <source>
        <dbReference type="ARBA" id="ARBA00022723"/>
    </source>
</evidence>
<dbReference type="Gene3D" id="2.40.50.90">
    <property type="match status" value="6"/>
</dbReference>
<evidence type="ECO:0000256" key="3">
    <source>
        <dbReference type="ARBA" id="ARBA00022833"/>
    </source>
</evidence>
<feature type="compositionally biased region" description="Basic residues" evidence="5">
    <location>
        <begin position="77"/>
        <end position="89"/>
    </location>
</feature>
<feature type="compositionally biased region" description="Polar residues" evidence="5">
    <location>
        <begin position="1012"/>
        <end position="1022"/>
    </location>
</feature>
<feature type="compositionally biased region" description="Low complexity" evidence="5">
    <location>
        <begin position="1173"/>
        <end position="1191"/>
    </location>
</feature>
<organism evidence="8 9">
    <name type="scientific">Elysia marginata</name>
    <dbReference type="NCBI Taxonomy" id="1093978"/>
    <lineage>
        <taxon>Eukaryota</taxon>
        <taxon>Metazoa</taxon>
        <taxon>Spiralia</taxon>
        <taxon>Lophotrochozoa</taxon>
        <taxon>Mollusca</taxon>
        <taxon>Gastropoda</taxon>
        <taxon>Heterobranchia</taxon>
        <taxon>Euthyneura</taxon>
        <taxon>Panpulmonata</taxon>
        <taxon>Sacoglossa</taxon>
        <taxon>Placobranchoidea</taxon>
        <taxon>Plakobranchidae</taxon>
        <taxon>Elysia</taxon>
    </lineage>
</organism>
<gene>
    <name evidence="8" type="ORF">ElyMa_006788800</name>
</gene>
<feature type="compositionally biased region" description="Polar residues" evidence="5">
    <location>
        <begin position="111"/>
        <end position="130"/>
    </location>
</feature>
<dbReference type="Gene3D" id="6.10.140.2220">
    <property type="match status" value="1"/>
</dbReference>
<feature type="region of interest" description="Disordered" evidence="5">
    <location>
        <begin position="1012"/>
        <end position="1046"/>
    </location>
</feature>
<dbReference type="InterPro" id="IPR050621">
    <property type="entry name" value="Tudor_domain_containing"/>
</dbReference>
<evidence type="ECO:0000259" key="7">
    <source>
        <dbReference type="PROSITE" id="PS50865"/>
    </source>
</evidence>
<evidence type="ECO:0000259" key="6">
    <source>
        <dbReference type="PROSITE" id="PS50304"/>
    </source>
</evidence>
<feature type="region of interest" description="Disordered" evidence="5">
    <location>
        <begin position="598"/>
        <end position="633"/>
    </location>
</feature>
<evidence type="ECO:0000256" key="5">
    <source>
        <dbReference type="SAM" id="MobiDB-lite"/>
    </source>
</evidence>
<dbReference type="PANTHER" id="PTHR22948">
    <property type="entry name" value="TUDOR DOMAIN CONTAINING PROTEIN"/>
    <property type="match status" value="1"/>
</dbReference>
<dbReference type="InterPro" id="IPR002893">
    <property type="entry name" value="Znf_MYND"/>
</dbReference>
<feature type="domain" description="Tudor" evidence="6">
    <location>
        <begin position="459"/>
        <end position="517"/>
    </location>
</feature>
<sequence length="1397" mass="152898">MKCCTYCRKEGCTTVCSRCGLYYCSVECQKLDWPKHKEICAAFSEYYKINGGPNFSNQQQQENGKLSSESDSDFKKKNSYKPFSKKPKSSGRFEKGNHNSQDDSDNRKSRSGQTQQGNGSGPNSVIQPQGNAKGKKSSINTMNQRKSNDRSRPGVHQKEETETKGKDLQSGSAEAGDAGAIPGGAGDASYGHIQMTIPVGSSGKAYLTHYENPNKFWISLVDHLEEFTETTALIAKQEGCSPPAAPKPNEAYGTLWDGEWARLDIVSVSGDEVTVFFVDYGNTGVVKIKDLRPLTVDIKKLPAQALCCCVSKIKPKGPAWSEAAISKVSEWFGPPMSKYFNFELVAKRGSKNAVKVSIDNEALSEMLLSNDLGERDSGEPGLPSITARPNQHSKASRFTVKNLKSEQDSVNVGDQLTTLVLAFECMKKIVAVKDTATSALADLESLMAAEGFAEQPIYRPSAGDVVAAVYSLDKKWYRAQVLTVDGDACSLFFVDYGNAEDQKVENIKEIKNEKIKDIPAQVLLCCLHGLESLPANVTEDIANEFAQLLPNYQVDETWTLLSVKSRKDHCLVVDVVSTKGLSLADALKNKFPHLEIGKAQAQSPQPNKAVTNNETTPDTSLSTTIAGPAKQRNSQKKVMNIEGERLPIDPDVTVSVLVSYVQDCSQFYVRLESKEQKFQVMTAKLKNSVKARPKFQEAPPVGSVVMVQYSVDGQWYRGRVMSMDPAAGGRCKVMFIDYGNCETARWTDLRELDPAVCELPAQAVRCCLAGELEHVERRSHYEFKQYLENETVDVKVVDGDVDSVAVQMFARGTDINNFILGTAAPQTSTVPKINNLVLEPGSSTKVQCVNIVSPAAFYVQVTSQVPTNINLTQDLTTRLAEAPEPVSSVAVGDFVASMFSEDSDVIWYRGRVEKVDGDKVLVYFVDFGNFEERDKAGLMQLSEKDCREPAATLKCQLQGCKSSTPEMDAKLIREGQSQIDSIRVISQTEQGCVVDIVNSEGKCITDLFQHTQETTSTKSRGQPDSKPSSSVKSPTSSSSPASRCLPTESLGDVNSFTEVGVTQVDCFSSIYVTSTDSTQQAKLLEVMLALNEMADSLPKLSEARQGTVCAARFSVDQNWYRARIVSVVSPTSCEVQFVDYGNSEQTLTSELKALTGDERFLELPAQASRGQPDSKPSSSVKSPTSSSSPASQRLLTESLGDGNSFTEVGVTQVDCFSSIYVTSTDSTQQAKLLEVMLALNEMADSLPKLSEARQGTVCAARFSVDQNWYRVRIVSVVSPTSCEVQFVDYGNSEQTLTSELKALTGDERFLELPAQAVKCCLVGFESLLSPGGSREMIESETADLVRLKAELLEKTVKIKVLGKIGETNVVDIENEQQQSISQMFKDKKKINESEPAQ</sequence>
<dbReference type="Proteomes" id="UP000762676">
    <property type="component" value="Unassembled WGS sequence"/>
</dbReference>
<keyword evidence="3" id="KW-0862">Zinc</keyword>
<feature type="compositionally biased region" description="Low complexity" evidence="5">
    <location>
        <begin position="1024"/>
        <end position="1042"/>
    </location>
</feature>
<feature type="domain" description="Tudor" evidence="6">
    <location>
        <begin position="698"/>
        <end position="759"/>
    </location>
</feature>